<accession>A0AAE1QHU5</accession>
<evidence type="ECO:0000313" key="2">
    <source>
        <dbReference type="EMBL" id="KAK4326693.1"/>
    </source>
</evidence>
<dbReference type="Proteomes" id="UP001292094">
    <property type="component" value="Unassembled WGS sequence"/>
</dbReference>
<feature type="region of interest" description="Disordered" evidence="1">
    <location>
        <begin position="1"/>
        <end position="33"/>
    </location>
</feature>
<protein>
    <submittedName>
        <fullName evidence="2">Uncharacterized protein</fullName>
    </submittedName>
</protein>
<feature type="compositionally biased region" description="Acidic residues" evidence="1">
    <location>
        <begin position="135"/>
        <end position="145"/>
    </location>
</feature>
<feature type="compositionally biased region" description="Polar residues" evidence="1">
    <location>
        <begin position="22"/>
        <end position="33"/>
    </location>
</feature>
<name>A0AAE1QHU5_9EUCA</name>
<evidence type="ECO:0000256" key="1">
    <source>
        <dbReference type="SAM" id="MobiDB-lite"/>
    </source>
</evidence>
<sequence length="145" mass="16685">MEELRPPISAPLHHSHHKPFPLSTQPPNSITTPAPQYLTPTLSFTGPLTALNEVYDWLTEHGVERRAPPSMRLRFGKRDMGWQVAQRSMPSLRLRFGKRTVDQAEPLYDHELVRKNSRTPALRLRFGKRDAGYGEQEEEMASQEQ</sequence>
<comment type="caution">
    <text evidence="2">The sequence shown here is derived from an EMBL/GenBank/DDBJ whole genome shotgun (WGS) entry which is preliminary data.</text>
</comment>
<dbReference type="AlphaFoldDB" id="A0AAE1QHU5"/>
<dbReference type="EMBL" id="JAWZYT010000202">
    <property type="protein sequence ID" value="KAK4326693.1"/>
    <property type="molecule type" value="Genomic_DNA"/>
</dbReference>
<organism evidence="2 3">
    <name type="scientific">Petrolisthes manimaculis</name>
    <dbReference type="NCBI Taxonomy" id="1843537"/>
    <lineage>
        <taxon>Eukaryota</taxon>
        <taxon>Metazoa</taxon>
        <taxon>Ecdysozoa</taxon>
        <taxon>Arthropoda</taxon>
        <taxon>Crustacea</taxon>
        <taxon>Multicrustacea</taxon>
        <taxon>Malacostraca</taxon>
        <taxon>Eumalacostraca</taxon>
        <taxon>Eucarida</taxon>
        <taxon>Decapoda</taxon>
        <taxon>Pleocyemata</taxon>
        <taxon>Anomura</taxon>
        <taxon>Galatheoidea</taxon>
        <taxon>Porcellanidae</taxon>
        <taxon>Petrolisthes</taxon>
    </lineage>
</organism>
<gene>
    <name evidence="2" type="ORF">Pmani_002799</name>
</gene>
<proteinExistence type="predicted"/>
<evidence type="ECO:0000313" key="3">
    <source>
        <dbReference type="Proteomes" id="UP001292094"/>
    </source>
</evidence>
<feature type="region of interest" description="Disordered" evidence="1">
    <location>
        <begin position="126"/>
        <end position="145"/>
    </location>
</feature>
<reference evidence="2" key="1">
    <citation type="submission" date="2023-11" db="EMBL/GenBank/DDBJ databases">
        <title>Genome assemblies of two species of porcelain crab, Petrolisthes cinctipes and Petrolisthes manimaculis (Anomura: Porcellanidae).</title>
        <authorList>
            <person name="Angst P."/>
        </authorList>
    </citation>
    <scope>NUCLEOTIDE SEQUENCE</scope>
    <source>
        <strain evidence="2">PB745_02</strain>
        <tissue evidence="2">Gill</tissue>
    </source>
</reference>
<keyword evidence="3" id="KW-1185">Reference proteome</keyword>